<dbReference type="AlphaFoldDB" id="A0AAN6Q0C4"/>
<gene>
    <name evidence="2" type="ORF">N658DRAFT_212740</name>
</gene>
<reference evidence="2" key="1">
    <citation type="journal article" date="2023" name="Mol. Phylogenet. Evol.">
        <title>Genome-scale phylogeny and comparative genomics of the fungal order Sordariales.</title>
        <authorList>
            <person name="Hensen N."/>
            <person name="Bonometti L."/>
            <person name="Westerberg I."/>
            <person name="Brannstrom I.O."/>
            <person name="Guillou S."/>
            <person name="Cros-Aarteil S."/>
            <person name="Calhoun S."/>
            <person name="Haridas S."/>
            <person name="Kuo A."/>
            <person name="Mondo S."/>
            <person name="Pangilinan J."/>
            <person name="Riley R."/>
            <person name="LaButti K."/>
            <person name="Andreopoulos B."/>
            <person name="Lipzen A."/>
            <person name="Chen C."/>
            <person name="Yan M."/>
            <person name="Daum C."/>
            <person name="Ng V."/>
            <person name="Clum A."/>
            <person name="Steindorff A."/>
            <person name="Ohm R.A."/>
            <person name="Martin F."/>
            <person name="Silar P."/>
            <person name="Natvig D.O."/>
            <person name="Lalanne C."/>
            <person name="Gautier V."/>
            <person name="Ament-Velasquez S.L."/>
            <person name="Kruys A."/>
            <person name="Hutchinson M.I."/>
            <person name="Powell A.J."/>
            <person name="Barry K."/>
            <person name="Miller A.N."/>
            <person name="Grigoriev I.V."/>
            <person name="Debuchy R."/>
            <person name="Gladieux P."/>
            <person name="Hiltunen Thoren M."/>
            <person name="Johannesson H."/>
        </authorList>
    </citation>
    <scope>NUCLEOTIDE SEQUENCE</scope>
    <source>
        <strain evidence="2">CBS 757.83</strain>
    </source>
</reference>
<name>A0AAN6Q0C4_9PEZI</name>
<keyword evidence="3" id="KW-1185">Reference proteome</keyword>
<proteinExistence type="predicted"/>
<sequence length="74" mass="8566">MSTPRPVDRIGDWTQHGPIIQEPPQAPPKTTRPLLPHRTSTRLKRQHPYPDLLVRHWAEIPRRFATSTSSLKDP</sequence>
<evidence type="ECO:0000313" key="2">
    <source>
        <dbReference type="EMBL" id="KAK4098656.1"/>
    </source>
</evidence>
<dbReference type="EMBL" id="MU863656">
    <property type="protein sequence ID" value="KAK4098656.1"/>
    <property type="molecule type" value="Genomic_DNA"/>
</dbReference>
<dbReference type="Proteomes" id="UP001305647">
    <property type="component" value="Unassembled WGS sequence"/>
</dbReference>
<comment type="caution">
    <text evidence="2">The sequence shown here is derived from an EMBL/GenBank/DDBJ whole genome shotgun (WGS) entry which is preliminary data.</text>
</comment>
<protein>
    <submittedName>
        <fullName evidence="2">Uncharacterized protein</fullName>
    </submittedName>
</protein>
<feature type="compositionally biased region" description="Basic and acidic residues" evidence="1">
    <location>
        <begin position="1"/>
        <end position="11"/>
    </location>
</feature>
<evidence type="ECO:0000256" key="1">
    <source>
        <dbReference type="SAM" id="MobiDB-lite"/>
    </source>
</evidence>
<reference evidence="2" key="2">
    <citation type="submission" date="2023-05" db="EMBL/GenBank/DDBJ databases">
        <authorList>
            <consortium name="Lawrence Berkeley National Laboratory"/>
            <person name="Steindorff A."/>
            <person name="Hensen N."/>
            <person name="Bonometti L."/>
            <person name="Westerberg I."/>
            <person name="Brannstrom I.O."/>
            <person name="Guillou S."/>
            <person name="Cros-Aarteil S."/>
            <person name="Calhoun S."/>
            <person name="Haridas S."/>
            <person name="Kuo A."/>
            <person name="Mondo S."/>
            <person name="Pangilinan J."/>
            <person name="Riley R."/>
            <person name="Labutti K."/>
            <person name="Andreopoulos B."/>
            <person name="Lipzen A."/>
            <person name="Chen C."/>
            <person name="Yanf M."/>
            <person name="Daum C."/>
            <person name="Ng V."/>
            <person name="Clum A."/>
            <person name="Ohm R."/>
            <person name="Martin F."/>
            <person name="Silar P."/>
            <person name="Natvig D."/>
            <person name="Lalanne C."/>
            <person name="Gautier V."/>
            <person name="Ament-Velasquez S.L."/>
            <person name="Kruys A."/>
            <person name="Hutchinson M.I."/>
            <person name="Powell A.J."/>
            <person name="Barry K."/>
            <person name="Miller A.N."/>
            <person name="Grigoriev I.V."/>
            <person name="Debuchy R."/>
            <person name="Gladieux P."/>
            <person name="Thoren M.H."/>
            <person name="Johannesson H."/>
        </authorList>
    </citation>
    <scope>NUCLEOTIDE SEQUENCE</scope>
    <source>
        <strain evidence="2">CBS 757.83</strain>
    </source>
</reference>
<accession>A0AAN6Q0C4</accession>
<organism evidence="2 3">
    <name type="scientific">Parathielavia hyrcaniae</name>
    <dbReference type="NCBI Taxonomy" id="113614"/>
    <lineage>
        <taxon>Eukaryota</taxon>
        <taxon>Fungi</taxon>
        <taxon>Dikarya</taxon>
        <taxon>Ascomycota</taxon>
        <taxon>Pezizomycotina</taxon>
        <taxon>Sordariomycetes</taxon>
        <taxon>Sordariomycetidae</taxon>
        <taxon>Sordariales</taxon>
        <taxon>Chaetomiaceae</taxon>
        <taxon>Parathielavia</taxon>
    </lineage>
</organism>
<feature type="region of interest" description="Disordered" evidence="1">
    <location>
        <begin position="1"/>
        <end position="47"/>
    </location>
</feature>
<evidence type="ECO:0000313" key="3">
    <source>
        <dbReference type="Proteomes" id="UP001305647"/>
    </source>
</evidence>